<organism evidence="2 3">
    <name type="scientific">Panagrolaimus davidi</name>
    <dbReference type="NCBI Taxonomy" id="227884"/>
    <lineage>
        <taxon>Eukaryota</taxon>
        <taxon>Metazoa</taxon>
        <taxon>Ecdysozoa</taxon>
        <taxon>Nematoda</taxon>
        <taxon>Chromadorea</taxon>
        <taxon>Rhabditida</taxon>
        <taxon>Tylenchina</taxon>
        <taxon>Panagrolaimomorpha</taxon>
        <taxon>Panagrolaimoidea</taxon>
        <taxon>Panagrolaimidae</taxon>
        <taxon>Panagrolaimus</taxon>
    </lineage>
</organism>
<reference evidence="3" key="1">
    <citation type="submission" date="2022-11" db="UniProtKB">
        <authorList>
            <consortium name="WormBaseParasite"/>
        </authorList>
    </citation>
    <scope>IDENTIFICATION</scope>
</reference>
<name>A0A914PWL6_9BILA</name>
<proteinExistence type="predicted"/>
<dbReference type="Proteomes" id="UP000887578">
    <property type="component" value="Unplaced"/>
</dbReference>
<keyword evidence="2" id="KW-1185">Reference proteome</keyword>
<feature type="compositionally biased region" description="Low complexity" evidence="1">
    <location>
        <begin position="50"/>
        <end position="71"/>
    </location>
</feature>
<dbReference type="AlphaFoldDB" id="A0A914PWL6"/>
<dbReference type="WBParaSite" id="PDA_v2.g22702.t1">
    <property type="protein sequence ID" value="PDA_v2.g22702.t1"/>
    <property type="gene ID" value="PDA_v2.g22702"/>
</dbReference>
<evidence type="ECO:0000313" key="2">
    <source>
        <dbReference type="Proteomes" id="UP000887578"/>
    </source>
</evidence>
<evidence type="ECO:0000313" key="3">
    <source>
        <dbReference type="WBParaSite" id="PDA_v2.g22702.t1"/>
    </source>
</evidence>
<sequence length="154" mass="16397">MNEMLDLLTYCKIKLQMKMEQANSRLSDNSSSPSASNDSTVSLSPVAKTSPSLSPFGSPSHGPSSYGAPASHSPRHTTTVDETTQALRLSENLRSVILMNVSEVKSSSDLDDVQKILNAIGVSASVEAVSRFSPKALPAGRPPFLKHVCSNCCM</sequence>
<accession>A0A914PWL6</accession>
<feature type="region of interest" description="Disordered" evidence="1">
    <location>
        <begin position="22"/>
        <end position="86"/>
    </location>
</feature>
<feature type="compositionally biased region" description="Polar residues" evidence="1">
    <location>
        <begin position="76"/>
        <end position="86"/>
    </location>
</feature>
<feature type="compositionally biased region" description="Low complexity" evidence="1">
    <location>
        <begin position="23"/>
        <end position="42"/>
    </location>
</feature>
<evidence type="ECO:0000256" key="1">
    <source>
        <dbReference type="SAM" id="MobiDB-lite"/>
    </source>
</evidence>
<protein>
    <submittedName>
        <fullName evidence="3">Uncharacterized protein</fullName>
    </submittedName>
</protein>